<evidence type="ECO:0000256" key="7">
    <source>
        <dbReference type="SAM" id="MobiDB-lite"/>
    </source>
</evidence>
<dbReference type="InterPro" id="IPR005467">
    <property type="entry name" value="His_kinase_dom"/>
</dbReference>
<dbReference type="PRINTS" id="PR00344">
    <property type="entry name" value="BCTRLSENSOR"/>
</dbReference>
<dbReference type="SUPFAM" id="SSF47384">
    <property type="entry name" value="Homodimeric domain of signal transducing histidine kinase"/>
    <property type="match status" value="1"/>
</dbReference>
<sequence length="1138" mass="128093">MTKNDKLKSQLITSSIVSLLIMLIGAVYLFYSINTFLKKNEEILNHSQEQLYISTAINADLKELINANIKEVYNPNTHNQQIKSLITSLSNELTKLQLFKDENAFVGFLSTHVENIIKETEDPGIKSNEEQINYWNRQDESTINVVNTFIKNIVDYRVERIAKNEAAFNVAKYIILGLIIIIFSFILFTFNRIIKAMNNLKKASEDLIAINNEFLEAKNEIEKSNWILEKSSMVSEGISGLDEEREICEVVVNILNKNIDSPAIAIYIRKPDTELFKLCVGHGVNKDLAVKQFISGDGFLGKITEDKVNVILENQNKAHLNIQSSLVKDTTYSIIYCPLIHDGSTLGLIEIAVADLNDENRNTYNDYFTRISKTIATRIKFGQSHLLVQELLDETQRQTEELEAQQEELRITNEELVHKTNLLESSEEELRVQQEELTQTNIELNKKAEELEIRNQDLNETQKLVEQKILEVELASKYKSEFMANMSHELRTPLNSILILAKLLQDNKHKNLNNEQVKYAKVIHDAGADLLELINELLDLAKIEAGHVDLNVAKINSVEFIKDVEDLFKAIAKDKKINFKTSIDKKVPVEFLSDEYRLQQVLKNFLSNAFKFTEPEGKVELKVSLQSNNLCFDVIDSGKGISKEKQDLIFEAFRQEDGSTSRKYGGTGLGLSISKEIASLLGGRITLESEIGVGSKFSLIIPIQTAEAFVNKPAPARIEIPSSKPKPVAKQPEGPVVNKPVVSPPNGDSKTILIIEDDINFADILKGFAEDYGFDVILAHDGAKGIELAKANRPSAIILDVMLPIADGWEVLRVLKDDESTKHIPIHMMSAATFSKKDFIEHGAIGFMHKPVTEETIQSTFENININLNNSVKKVLLVEDQELQSDYIKNSFSGHNINVIQTFSLNSAWAKLNTEQNIDCIILDLSLPDGNGLDLIEKIKTNEALAQIPIIINTAYELPKEQYDKILTDARATILKSDKSSDRLIDEVNLFLNKLNSNTQQPVATVPTITQTNNLNGKRVLIADDDMRNVFALSTSLQSYDMHIEIANNGREAIDILKNPNHGVDIVLMDIMMPEMDGYEAIQIIREELKYKNLPILAVTAKAMKGDREKSIQIGANDYVSKPIDIDKLTSLMQVWLG</sequence>
<evidence type="ECO:0000256" key="4">
    <source>
        <dbReference type="ARBA" id="ARBA00023012"/>
    </source>
</evidence>
<dbReference type="Gene3D" id="3.30.565.10">
    <property type="entry name" value="Histidine kinase-like ATPase, C-terminal domain"/>
    <property type="match status" value="1"/>
</dbReference>
<protein>
    <recommendedName>
        <fullName evidence="2">histidine kinase</fullName>
        <ecNumber evidence="2">2.7.13.3</ecNumber>
    </recommendedName>
</protein>
<dbReference type="InterPro" id="IPR036097">
    <property type="entry name" value="HisK_dim/P_sf"/>
</dbReference>
<dbReference type="Proteomes" id="UP000651271">
    <property type="component" value="Unassembled WGS sequence"/>
</dbReference>
<dbReference type="EMBL" id="JACOIJ010000041">
    <property type="protein sequence ID" value="MBD1430859.1"/>
    <property type="molecule type" value="Genomic_DNA"/>
</dbReference>
<keyword evidence="4" id="KW-0902">Two-component regulatory system</keyword>
<dbReference type="Pfam" id="PF00512">
    <property type="entry name" value="HisKA"/>
    <property type="match status" value="1"/>
</dbReference>
<dbReference type="InterPro" id="IPR003594">
    <property type="entry name" value="HATPase_dom"/>
</dbReference>
<dbReference type="SMART" id="SM00388">
    <property type="entry name" value="HisKA"/>
    <property type="match status" value="1"/>
</dbReference>
<feature type="domain" description="Response regulatory" evidence="10">
    <location>
        <begin position="1019"/>
        <end position="1137"/>
    </location>
</feature>
<dbReference type="InterPro" id="IPR004358">
    <property type="entry name" value="Sig_transdc_His_kin-like_C"/>
</dbReference>
<dbReference type="Gene3D" id="3.30.450.40">
    <property type="match status" value="1"/>
</dbReference>
<dbReference type="SUPFAM" id="SSF55781">
    <property type="entry name" value="GAF domain-like"/>
    <property type="match status" value="1"/>
</dbReference>
<keyword evidence="8" id="KW-1133">Transmembrane helix</keyword>
<dbReference type="InterPro" id="IPR011006">
    <property type="entry name" value="CheY-like_superfamily"/>
</dbReference>
<feature type="coiled-coil region" evidence="6">
    <location>
        <begin position="385"/>
        <end position="468"/>
    </location>
</feature>
<evidence type="ECO:0000313" key="11">
    <source>
        <dbReference type="EMBL" id="MBD1430859.1"/>
    </source>
</evidence>
<evidence type="ECO:0000256" key="8">
    <source>
        <dbReference type="SAM" id="Phobius"/>
    </source>
</evidence>
<dbReference type="InterPro" id="IPR036890">
    <property type="entry name" value="HATPase_C_sf"/>
</dbReference>
<feature type="modified residue" description="4-aspartylphosphate" evidence="5">
    <location>
        <position position="800"/>
    </location>
</feature>
<keyword evidence="8" id="KW-0812">Transmembrane</keyword>
<dbReference type="Pfam" id="PF02518">
    <property type="entry name" value="HATPase_c"/>
    <property type="match status" value="1"/>
</dbReference>
<feature type="domain" description="Response regulatory" evidence="10">
    <location>
        <begin position="751"/>
        <end position="865"/>
    </location>
</feature>
<keyword evidence="6" id="KW-0175">Coiled coil</keyword>
<evidence type="ECO:0000256" key="5">
    <source>
        <dbReference type="PROSITE-ProRule" id="PRU00169"/>
    </source>
</evidence>
<dbReference type="SUPFAM" id="SSF52172">
    <property type="entry name" value="CheY-like"/>
    <property type="match status" value="3"/>
</dbReference>
<dbReference type="SUPFAM" id="SSF55874">
    <property type="entry name" value="ATPase domain of HSP90 chaperone/DNA topoisomerase II/histidine kinase"/>
    <property type="match status" value="1"/>
</dbReference>
<feature type="modified residue" description="4-aspartylphosphate" evidence="5">
    <location>
        <position position="1070"/>
    </location>
</feature>
<keyword evidence="12" id="KW-1185">Reference proteome</keyword>
<proteinExistence type="predicted"/>
<dbReference type="PANTHER" id="PTHR45339:SF1">
    <property type="entry name" value="HYBRID SIGNAL TRANSDUCTION HISTIDINE KINASE J"/>
    <property type="match status" value="1"/>
</dbReference>
<dbReference type="SMART" id="SM00387">
    <property type="entry name" value="HATPase_c"/>
    <property type="match status" value="1"/>
</dbReference>
<evidence type="ECO:0000256" key="2">
    <source>
        <dbReference type="ARBA" id="ARBA00012438"/>
    </source>
</evidence>
<dbReference type="RefSeq" id="WP_165292382.1">
    <property type="nucleotide sequence ID" value="NZ_JACOIJ010000041.1"/>
</dbReference>
<evidence type="ECO:0000313" key="12">
    <source>
        <dbReference type="Proteomes" id="UP000651271"/>
    </source>
</evidence>
<evidence type="ECO:0000259" key="10">
    <source>
        <dbReference type="PROSITE" id="PS50110"/>
    </source>
</evidence>
<evidence type="ECO:0000256" key="3">
    <source>
        <dbReference type="ARBA" id="ARBA00022553"/>
    </source>
</evidence>
<dbReference type="InterPro" id="IPR029016">
    <property type="entry name" value="GAF-like_dom_sf"/>
</dbReference>
<comment type="catalytic activity">
    <reaction evidence="1">
        <text>ATP + protein L-histidine = ADP + protein N-phospho-L-histidine.</text>
        <dbReference type="EC" id="2.7.13.3"/>
    </reaction>
</comment>
<evidence type="ECO:0000256" key="1">
    <source>
        <dbReference type="ARBA" id="ARBA00000085"/>
    </source>
</evidence>
<evidence type="ECO:0000259" key="9">
    <source>
        <dbReference type="PROSITE" id="PS50109"/>
    </source>
</evidence>
<dbReference type="SMART" id="SM00448">
    <property type="entry name" value="REC"/>
    <property type="match status" value="3"/>
</dbReference>
<dbReference type="PANTHER" id="PTHR45339">
    <property type="entry name" value="HYBRID SIGNAL TRANSDUCTION HISTIDINE KINASE J"/>
    <property type="match status" value="1"/>
</dbReference>
<feature type="region of interest" description="Disordered" evidence="7">
    <location>
        <begin position="720"/>
        <end position="742"/>
    </location>
</feature>
<comment type="caution">
    <text evidence="11">The sequence shown here is derived from an EMBL/GenBank/DDBJ whole genome shotgun (WGS) entry which is preliminary data.</text>
</comment>
<feature type="coiled-coil region" evidence="6">
    <location>
        <begin position="193"/>
        <end position="220"/>
    </location>
</feature>
<reference evidence="11 12" key="1">
    <citation type="submission" date="2020-08" db="EMBL/GenBank/DDBJ databases">
        <title>Sphingobacterium sp. DN04309 isolated from aquaculture water.</title>
        <authorList>
            <person name="Zhang M."/>
        </authorList>
    </citation>
    <scope>NUCLEOTIDE SEQUENCE [LARGE SCALE GENOMIC DNA]</scope>
    <source>
        <strain evidence="11 12">DN04309</strain>
    </source>
</reference>
<dbReference type="CDD" id="cd00082">
    <property type="entry name" value="HisKA"/>
    <property type="match status" value="1"/>
</dbReference>
<name>A0ABR7YHR8_9SPHI</name>
<feature type="transmembrane region" description="Helical" evidence="8">
    <location>
        <begin position="170"/>
        <end position="190"/>
    </location>
</feature>
<feature type="modified residue" description="4-aspartylphosphate" evidence="5">
    <location>
        <position position="924"/>
    </location>
</feature>
<dbReference type="Gene3D" id="3.40.50.2300">
    <property type="match status" value="3"/>
</dbReference>
<feature type="domain" description="Response regulatory" evidence="10">
    <location>
        <begin position="874"/>
        <end position="991"/>
    </location>
</feature>
<organism evidence="11 12">
    <name type="scientific">Sphingobacterium litopenaei</name>
    <dbReference type="NCBI Taxonomy" id="2763500"/>
    <lineage>
        <taxon>Bacteria</taxon>
        <taxon>Pseudomonadati</taxon>
        <taxon>Bacteroidota</taxon>
        <taxon>Sphingobacteriia</taxon>
        <taxon>Sphingobacteriales</taxon>
        <taxon>Sphingobacteriaceae</taxon>
        <taxon>Sphingobacterium</taxon>
    </lineage>
</organism>
<dbReference type="InterPro" id="IPR001789">
    <property type="entry name" value="Sig_transdc_resp-reg_receiver"/>
</dbReference>
<dbReference type="Pfam" id="PF00072">
    <property type="entry name" value="Response_reg"/>
    <property type="match status" value="3"/>
</dbReference>
<dbReference type="Gene3D" id="1.10.287.130">
    <property type="match status" value="1"/>
</dbReference>
<evidence type="ECO:0000256" key="6">
    <source>
        <dbReference type="SAM" id="Coils"/>
    </source>
</evidence>
<dbReference type="PROSITE" id="PS50109">
    <property type="entry name" value="HIS_KIN"/>
    <property type="match status" value="1"/>
</dbReference>
<keyword evidence="8" id="KW-0472">Membrane</keyword>
<dbReference type="CDD" id="cd16922">
    <property type="entry name" value="HATPase_EvgS-ArcB-TorS-like"/>
    <property type="match status" value="1"/>
</dbReference>
<keyword evidence="3 5" id="KW-0597">Phosphoprotein</keyword>
<dbReference type="CDD" id="cd00156">
    <property type="entry name" value="REC"/>
    <property type="match status" value="2"/>
</dbReference>
<dbReference type="InterPro" id="IPR003661">
    <property type="entry name" value="HisK_dim/P_dom"/>
</dbReference>
<accession>A0ABR7YHR8</accession>
<feature type="transmembrane region" description="Helical" evidence="8">
    <location>
        <begin position="12"/>
        <end position="31"/>
    </location>
</feature>
<dbReference type="CDD" id="cd17546">
    <property type="entry name" value="REC_hyHK_CKI1_RcsC-like"/>
    <property type="match status" value="1"/>
</dbReference>
<dbReference type="EC" id="2.7.13.3" evidence="2"/>
<feature type="domain" description="Histidine kinase" evidence="9">
    <location>
        <begin position="485"/>
        <end position="705"/>
    </location>
</feature>
<gene>
    <name evidence="11" type="ORF">H8B04_15050</name>
</gene>
<dbReference type="PROSITE" id="PS50110">
    <property type="entry name" value="RESPONSE_REGULATORY"/>
    <property type="match status" value="3"/>
</dbReference>